<proteinExistence type="inferred from homology"/>
<dbReference type="Pfam" id="PF01723">
    <property type="entry name" value="Chorion_1"/>
    <property type="match status" value="1"/>
</dbReference>
<dbReference type="GO" id="GO:0007304">
    <property type="term" value="P:chorion-containing eggshell formation"/>
    <property type="evidence" value="ECO:0007669"/>
    <property type="project" value="InterPro"/>
</dbReference>
<comment type="similarity">
    <text evidence="2 4">Belongs to the chorion protein family.</text>
</comment>
<protein>
    <submittedName>
        <fullName evidence="7">Chorion class CB protein M5H4-like</fullName>
    </submittedName>
</protein>
<gene>
    <name evidence="7" type="primary">LOC114241864</name>
</gene>
<name>A0A6J2JGF0_BOMMA</name>
<evidence type="ECO:0000256" key="2">
    <source>
        <dbReference type="ARBA" id="ARBA00005906"/>
    </source>
</evidence>
<evidence type="ECO:0000256" key="1">
    <source>
        <dbReference type="ARBA" id="ARBA00003434"/>
    </source>
</evidence>
<reference evidence="7" key="1">
    <citation type="submission" date="2025-08" db="UniProtKB">
        <authorList>
            <consortium name="RefSeq"/>
        </authorList>
    </citation>
    <scope>IDENTIFICATION</scope>
    <source>
        <tissue evidence="7">Silk gland</tissue>
    </source>
</reference>
<dbReference type="KEGG" id="bman:114241864"/>
<dbReference type="InterPro" id="IPR002635">
    <property type="entry name" value="Chorion"/>
</dbReference>
<organism evidence="6 7">
    <name type="scientific">Bombyx mandarina</name>
    <name type="common">Wild silk moth</name>
    <name type="synonym">Wild silkworm</name>
    <dbReference type="NCBI Taxonomy" id="7092"/>
    <lineage>
        <taxon>Eukaryota</taxon>
        <taxon>Metazoa</taxon>
        <taxon>Ecdysozoa</taxon>
        <taxon>Arthropoda</taxon>
        <taxon>Hexapoda</taxon>
        <taxon>Insecta</taxon>
        <taxon>Pterygota</taxon>
        <taxon>Neoptera</taxon>
        <taxon>Endopterygota</taxon>
        <taxon>Lepidoptera</taxon>
        <taxon>Glossata</taxon>
        <taxon>Ditrysia</taxon>
        <taxon>Bombycoidea</taxon>
        <taxon>Bombycidae</taxon>
        <taxon>Bombycinae</taxon>
        <taxon>Bombyx</taxon>
    </lineage>
</organism>
<keyword evidence="6" id="KW-1185">Reference proteome</keyword>
<dbReference type="GO" id="GO:0042600">
    <property type="term" value="C:egg chorion"/>
    <property type="evidence" value="ECO:0007669"/>
    <property type="project" value="InterPro"/>
</dbReference>
<sequence length="170" mass="16568">MATNIVLLVCFQVLLVQTAFSQCLGRDPLLGGLGTYGPGWGPYDPIGPYDGSVYGAPYSAGFITPGSLAASCGGGLAVTSNSPITPTGLTVTSENSIEGTVSVVGQLPFLGAVATDGAFPTAGLGAVVYGCGDGAIGIVSEAPISAPGPVGYGGWPGVGYKGPCGCGGIY</sequence>
<keyword evidence="3" id="KW-0677">Repeat</keyword>
<dbReference type="AlphaFoldDB" id="A0A6J2JGF0"/>
<evidence type="ECO:0000256" key="4">
    <source>
        <dbReference type="RuleBase" id="RU004378"/>
    </source>
</evidence>
<evidence type="ECO:0000256" key="3">
    <source>
        <dbReference type="ARBA" id="ARBA00022737"/>
    </source>
</evidence>
<dbReference type="GO" id="GO:0005213">
    <property type="term" value="F:structural constituent of egg chorion"/>
    <property type="evidence" value="ECO:0007669"/>
    <property type="project" value="InterPro"/>
</dbReference>
<dbReference type="Proteomes" id="UP000504629">
    <property type="component" value="Unplaced"/>
</dbReference>
<evidence type="ECO:0000313" key="6">
    <source>
        <dbReference type="Proteomes" id="UP000504629"/>
    </source>
</evidence>
<evidence type="ECO:0000256" key="5">
    <source>
        <dbReference type="SAM" id="SignalP"/>
    </source>
</evidence>
<feature type="signal peptide" evidence="5">
    <location>
        <begin position="1"/>
        <end position="21"/>
    </location>
</feature>
<dbReference type="OrthoDB" id="6930117at2759"/>
<feature type="chain" id="PRO_5027084774" evidence="5">
    <location>
        <begin position="22"/>
        <end position="170"/>
    </location>
</feature>
<evidence type="ECO:0000313" key="7">
    <source>
        <dbReference type="RefSeq" id="XP_028028635.1"/>
    </source>
</evidence>
<dbReference type="GeneID" id="114241864"/>
<keyword evidence="5" id="KW-0732">Signal</keyword>
<accession>A0A6J2JGF0</accession>
<dbReference type="RefSeq" id="XP_028028635.1">
    <property type="nucleotide sequence ID" value="XM_028172834.1"/>
</dbReference>
<comment type="function">
    <text evidence="1">This protein is one of many from the eggshell of the silk moth.</text>
</comment>